<dbReference type="AlphaFoldDB" id="A0A0P1AJN4"/>
<keyword evidence="2" id="KW-1185">Reference proteome</keyword>
<dbReference type="EMBL" id="CCYD01000524">
    <property type="protein sequence ID" value="CEG41095.1"/>
    <property type="molecule type" value="Genomic_DNA"/>
</dbReference>
<name>A0A0P1AJN4_PLAHL</name>
<organism evidence="1 2">
    <name type="scientific">Plasmopara halstedii</name>
    <name type="common">Downy mildew of sunflower</name>
    <dbReference type="NCBI Taxonomy" id="4781"/>
    <lineage>
        <taxon>Eukaryota</taxon>
        <taxon>Sar</taxon>
        <taxon>Stramenopiles</taxon>
        <taxon>Oomycota</taxon>
        <taxon>Peronosporomycetes</taxon>
        <taxon>Peronosporales</taxon>
        <taxon>Peronosporaceae</taxon>
        <taxon>Plasmopara</taxon>
    </lineage>
</organism>
<accession>A0A0P1AJN4</accession>
<protein>
    <submittedName>
        <fullName evidence="1">Uncharacterized protein</fullName>
    </submittedName>
</protein>
<proteinExistence type="predicted"/>
<reference evidence="2" key="1">
    <citation type="submission" date="2014-09" db="EMBL/GenBank/DDBJ databases">
        <authorList>
            <person name="Sharma Rahul"/>
            <person name="Thines Marco"/>
        </authorList>
    </citation>
    <scope>NUCLEOTIDE SEQUENCE [LARGE SCALE GENOMIC DNA]</scope>
</reference>
<dbReference type="GeneID" id="36406317"/>
<sequence>MAMLVDRRTPDDGYVQYGVKWVERQRHVLLVVMSGATASWALRVEITSMLGESAGFAIVMADLGKYDPIDEDGGQCLIGVSPGRKKSRFKNKH</sequence>
<dbReference type="Proteomes" id="UP000054928">
    <property type="component" value="Unassembled WGS sequence"/>
</dbReference>
<dbReference type="RefSeq" id="XP_024577464.1">
    <property type="nucleotide sequence ID" value="XM_024726827.1"/>
</dbReference>
<evidence type="ECO:0000313" key="1">
    <source>
        <dbReference type="EMBL" id="CEG41095.1"/>
    </source>
</evidence>
<evidence type="ECO:0000313" key="2">
    <source>
        <dbReference type="Proteomes" id="UP000054928"/>
    </source>
</evidence>